<dbReference type="EMBL" id="JAUSTZ010000001">
    <property type="protein sequence ID" value="MDQ0223744.1"/>
    <property type="molecule type" value="Genomic_DNA"/>
</dbReference>
<sequence length="85" mass="9650">MTTNTCKGCTRNVIIKREEIEHILTKHKGDEQLIVSNDVYHLRLDTCKACSSLMYGTTCSYSGCLVEYRAKFTNKKCPSPNGSKW</sequence>
<evidence type="ECO:0000313" key="1">
    <source>
        <dbReference type="EMBL" id="MDQ0223744.1"/>
    </source>
</evidence>
<comment type="caution">
    <text evidence="1">The sequence shown here is derived from an EMBL/GenBank/DDBJ whole genome shotgun (WGS) entry which is preliminary data.</text>
</comment>
<dbReference type="Proteomes" id="UP001232245">
    <property type="component" value="Unassembled WGS sequence"/>
</dbReference>
<gene>
    <name evidence="1" type="ORF">J2S02_000066</name>
</gene>
<dbReference type="InterPro" id="IPR046169">
    <property type="entry name" value="DUF6171"/>
</dbReference>
<proteinExistence type="predicted"/>
<accession>A0ABT9YVI4</accession>
<dbReference type="Pfam" id="PF19668">
    <property type="entry name" value="DUF6171"/>
    <property type="match status" value="1"/>
</dbReference>
<reference evidence="1 2" key="1">
    <citation type="submission" date="2023-07" db="EMBL/GenBank/DDBJ databases">
        <title>Genomic Encyclopedia of Type Strains, Phase IV (KMG-IV): sequencing the most valuable type-strain genomes for metagenomic binning, comparative biology and taxonomic classification.</title>
        <authorList>
            <person name="Goeker M."/>
        </authorList>
    </citation>
    <scope>NUCLEOTIDE SEQUENCE [LARGE SCALE GENOMIC DNA]</scope>
    <source>
        <strain evidence="1 2">DSM 17723</strain>
    </source>
</reference>
<evidence type="ECO:0000313" key="2">
    <source>
        <dbReference type="Proteomes" id="UP001232245"/>
    </source>
</evidence>
<organism evidence="1 2">
    <name type="scientific">Metabacillus niabensis</name>
    <dbReference type="NCBI Taxonomy" id="324854"/>
    <lineage>
        <taxon>Bacteria</taxon>
        <taxon>Bacillati</taxon>
        <taxon>Bacillota</taxon>
        <taxon>Bacilli</taxon>
        <taxon>Bacillales</taxon>
        <taxon>Bacillaceae</taxon>
        <taxon>Metabacillus</taxon>
    </lineage>
</organism>
<dbReference type="RefSeq" id="WP_174880568.1">
    <property type="nucleotide sequence ID" value="NZ_CADEPK010000211.1"/>
</dbReference>
<name>A0ABT9YVI4_9BACI</name>
<keyword evidence="2" id="KW-1185">Reference proteome</keyword>
<protein>
    <submittedName>
        <fullName evidence="1">Uncharacterized protein</fullName>
    </submittedName>
</protein>